<dbReference type="InterPro" id="IPR017911">
    <property type="entry name" value="MacB-like_ATP-bd"/>
</dbReference>
<dbReference type="InterPro" id="IPR003593">
    <property type="entry name" value="AAA+_ATPase"/>
</dbReference>
<evidence type="ECO:0000259" key="5">
    <source>
        <dbReference type="PROSITE" id="PS50893"/>
    </source>
</evidence>
<evidence type="ECO:0000256" key="1">
    <source>
        <dbReference type="ARBA" id="ARBA00005417"/>
    </source>
</evidence>
<feature type="domain" description="ABC transporter" evidence="5">
    <location>
        <begin position="2"/>
        <end position="223"/>
    </location>
</feature>
<comment type="similarity">
    <text evidence="1">Belongs to the ABC transporter superfamily.</text>
</comment>
<dbReference type="RefSeq" id="WP_190615248.1">
    <property type="nucleotide sequence ID" value="NZ_AP018712.1"/>
</dbReference>
<proteinExistence type="inferred from homology"/>
<keyword evidence="3" id="KW-0547">Nucleotide-binding</keyword>
<dbReference type="GO" id="GO:0098796">
    <property type="term" value="C:membrane protein complex"/>
    <property type="evidence" value="ECO:0007669"/>
    <property type="project" value="UniProtKB-ARBA"/>
</dbReference>
<dbReference type="FunFam" id="3.40.50.300:FF:000032">
    <property type="entry name" value="Export ABC transporter ATP-binding protein"/>
    <property type="match status" value="1"/>
</dbReference>
<dbReference type="PROSITE" id="PS50893">
    <property type="entry name" value="ABC_TRANSPORTER_2"/>
    <property type="match status" value="1"/>
</dbReference>
<gene>
    <name evidence="6" type="ORF">OSSY52_02580</name>
</gene>
<dbReference type="Pfam" id="PF00005">
    <property type="entry name" value="ABC_tran"/>
    <property type="match status" value="1"/>
</dbReference>
<dbReference type="PANTHER" id="PTHR42798:SF6">
    <property type="entry name" value="CELL DIVISION ATP-BINDING PROTEIN FTSE"/>
    <property type="match status" value="1"/>
</dbReference>
<evidence type="ECO:0000256" key="4">
    <source>
        <dbReference type="ARBA" id="ARBA00022840"/>
    </source>
</evidence>
<evidence type="ECO:0000256" key="2">
    <source>
        <dbReference type="ARBA" id="ARBA00022448"/>
    </source>
</evidence>
<protein>
    <submittedName>
        <fullName evidence="6">ABC transporter ATP-binding protein</fullName>
    </submittedName>
</protein>
<keyword evidence="4 6" id="KW-0067">ATP-binding</keyword>
<dbReference type="SUPFAM" id="SSF52540">
    <property type="entry name" value="P-loop containing nucleoside triphosphate hydrolases"/>
    <property type="match status" value="1"/>
</dbReference>
<dbReference type="GO" id="GO:0022857">
    <property type="term" value="F:transmembrane transporter activity"/>
    <property type="evidence" value="ECO:0007669"/>
    <property type="project" value="UniProtKB-ARBA"/>
</dbReference>
<dbReference type="InterPro" id="IPR027417">
    <property type="entry name" value="P-loop_NTPase"/>
</dbReference>
<dbReference type="GO" id="GO:0005524">
    <property type="term" value="F:ATP binding"/>
    <property type="evidence" value="ECO:0007669"/>
    <property type="project" value="UniProtKB-KW"/>
</dbReference>
<dbReference type="SMART" id="SM00382">
    <property type="entry name" value="AAA"/>
    <property type="match status" value="1"/>
</dbReference>
<dbReference type="PANTHER" id="PTHR42798">
    <property type="entry name" value="LIPOPROTEIN-RELEASING SYSTEM ATP-BINDING PROTEIN LOLD"/>
    <property type="match status" value="1"/>
</dbReference>
<dbReference type="InParanoid" id="A0A7G1G5E9"/>
<dbReference type="PROSITE" id="PS00211">
    <property type="entry name" value="ABC_TRANSPORTER_1"/>
    <property type="match status" value="1"/>
</dbReference>
<name>A0A7G1G5E9_9BACT</name>
<dbReference type="Proteomes" id="UP000516361">
    <property type="component" value="Chromosome"/>
</dbReference>
<dbReference type="EMBL" id="AP018712">
    <property type="protein sequence ID" value="BBE30117.1"/>
    <property type="molecule type" value="Genomic_DNA"/>
</dbReference>
<dbReference type="Gene3D" id="3.40.50.300">
    <property type="entry name" value="P-loop containing nucleotide triphosphate hydrolases"/>
    <property type="match status" value="1"/>
</dbReference>
<dbReference type="InterPro" id="IPR017871">
    <property type="entry name" value="ABC_transporter-like_CS"/>
</dbReference>
<evidence type="ECO:0000256" key="3">
    <source>
        <dbReference type="ARBA" id="ARBA00022741"/>
    </source>
</evidence>
<evidence type="ECO:0000313" key="7">
    <source>
        <dbReference type="Proteomes" id="UP000516361"/>
    </source>
</evidence>
<sequence length="223" mass="24574">MIVTENLKKIYNTGDLEVDALNGINLKIEEGKIVSILGPSGSGKSTLLNCLSGIDRPTEGKIKVAGIEITELKDNELTSFRSKNMGFIFQSYNLIPVLNSVENVELPLLINGENEKTSRKKALEMLQQVGLSKRSKSFPSMLSGGESQRVAIARALVTTPKIVWADEPTGALDTKTSMEIMNLIVKLNKENAQTFVIVTHDIRITEYSSKIFEMDSGKIISER</sequence>
<keyword evidence="2" id="KW-0813">Transport</keyword>
<dbReference type="GO" id="GO:0016887">
    <property type="term" value="F:ATP hydrolysis activity"/>
    <property type="evidence" value="ECO:0007669"/>
    <property type="project" value="InterPro"/>
</dbReference>
<dbReference type="CDD" id="cd03255">
    <property type="entry name" value="ABC_MJ0796_LolCDE_FtsE"/>
    <property type="match status" value="1"/>
</dbReference>
<organism evidence="6 7">
    <name type="scientific">Tepiditoga spiralis</name>
    <dbReference type="NCBI Taxonomy" id="2108365"/>
    <lineage>
        <taxon>Bacteria</taxon>
        <taxon>Thermotogati</taxon>
        <taxon>Thermotogota</taxon>
        <taxon>Thermotogae</taxon>
        <taxon>Petrotogales</taxon>
        <taxon>Petrotogaceae</taxon>
        <taxon>Tepiditoga</taxon>
    </lineage>
</organism>
<accession>A0A7G1G5E9</accession>
<reference evidence="6 7" key="1">
    <citation type="submission" date="2018-06" db="EMBL/GenBank/DDBJ databases">
        <title>Genome sequencing of Oceanotoga sp. sy52.</title>
        <authorList>
            <person name="Mori K."/>
        </authorList>
    </citation>
    <scope>NUCLEOTIDE SEQUENCE [LARGE SCALE GENOMIC DNA]</scope>
    <source>
        <strain evidence="7">sy52</strain>
    </source>
</reference>
<dbReference type="InterPro" id="IPR003439">
    <property type="entry name" value="ABC_transporter-like_ATP-bd"/>
</dbReference>
<keyword evidence="7" id="KW-1185">Reference proteome</keyword>
<evidence type="ECO:0000313" key="6">
    <source>
        <dbReference type="EMBL" id="BBE30117.1"/>
    </source>
</evidence>
<dbReference type="KEGG" id="ocy:OSSY52_02580"/>
<dbReference type="AlphaFoldDB" id="A0A7G1G5E9"/>